<keyword evidence="2" id="KW-1185">Reference proteome</keyword>
<accession>A0A1G6HTZ6</accession>
<dbReference type="Pfam" id="PF10830">
    <property type="entry name" value="DUF2553"/>
    <property type="match status" value="1"/>
</dbReference>
<gene>
    <name evidence="1" type="ORF">SAMN04488112_101244</name>
</gene>
<dbReference type="Proteomes" id="UP000199387">
    <property type="component" value="Unassembled WGS sequence"/>
</dbReference>
<organism evidence="1 2">
    <name type="scientific">Melghirimyces thermohalophilus</name>
    <dbReference type="NCBI Taxonomy" id="1236220"/>
    <lineage>
        <taxon>Bacteria</taxon>
        <taxon>Bacillati</taxon>
        <taxon>Bacillota</taxon>
        <taxon>Bacilli</taxon>
        <taxon>Bacillales</taxon>
        <taxon>Thermoactinomycetaceae</taxon>
        <taxon>Melghirimyces</taxon>
    </lineage>
</organism>
<evidence type="ECO:0000313" key="2">
    <source>
        <dbReference type="Proteomes" id="UP000199387"/>
    </source>
</evidence>
<dbReference type="OrthoDB" id="2876840at2"/>
<dbReference type="AlphaFoldDB" id="A0A1G6HTZ6"/>
<evidence type="ECO:0000313" key="1">
    <source>
        <dbReference type="EMBL" id="SDB97680.1"/>
    </source>
</evidence>
<dbReference type="InterPro" id="IPR020140">
    <property type="entry name" value="Uncharacterised_YusG"/>
</dbReference>
<reference evidence="1 2" key="1">
    <citation type="submission" date="2016-10" db="EMBL/GenBank/DDBJ databases">
        <authorList>
            <person name="de Groot N.N."/>
        </authorList>
    </citation>
    <scope>NUCLEOTIDE SEQUENCE [LARGE SCALE GENOMIC DNA]</scope>
    <source>
        <strain evidence="1 2">DSM 45514</strain>
    </source>
</reference>
<proteinExistence type="predicted"/>
<evidence type="ECO:0008006" key="3">
    <source>
        <dbReference type="Google" id="ProtNLM"/>
    </source>
</evidence>
<dbReference type="RefSeq" id="WP_091565700.1">
    <property type="nucleotide sequence ID" value="NZ_FMZA01000001.1"/>
</dbReference>
<sequence>MQREIAVQVTGILQDGHIVFYDGSRRIGEMVMDPDRIQLETGYQLSQNKIYSVVSKPTRDPFQQGYVDSCDLGWC</sequence>
<dbReference type="EMBL" id="FMZA01000001">
    <property type="protein sequence ID" value="SDB97680.1"/>
    <property type="molecule type" value="Genomic_DNA"/>
</dbReference>
<protein>
    <recommendedName>
        <fullName evidence="3">DUF2553 family protein</fullName>
    </recommendedName>
</protein>
<name>A0A1G6HTZ6_9BACL</name>